<dbReference type="EC" id="1.7.1.17" evidence="6"/>
<feature type="binding site" evidence="6">
    <location>
        <begin position="16"/>
        <end position="18"/>
    </location>
    <ligand>
        <name>FMN</name>
        <dbReference type="ChEBI" id="CHEBI:58210"/>
    </ligand>
</feature>
<proteinExistence type="inferred from homology"/>
<comment type="caution">
    <text evidence="8">The sequence shown here is derived from an EMBL/GenBank/DDBJ whole genome shotgun (WGS) entry which is preliminary data.</text>
</comment>
<sequence>MPDLLHISASPRGEASQSLRLAATFLDTYRGLHPDADIDEWDLWDGSLPAFGPAAARAKMTVFGGGTPQGEEAEAWAAARAAFARFDAADRILFSVPMWNSGVPYVLKQFVDVVSQPGWVFGVDPVTGYRHLLAGRGKRAAVIYTSAVWAPGLGAGFGADFQAPFFTGWLGWTGIDDVTEIRFHPTLTGDAEELGRVAHEAARDTAKTF</sequence>
<dbReference type="GO" id="GO:0009055">
    <property type="term" value="F:electron transfer activity"/>
    <property type="evidence" value="ECO:0007669"/>
    <property type="project" value="UniProtKB-UniRule"/>
</dbReference>
<dbReference type="InterPro" id="IPR023048">
    <property type="entry name" value="NADH:quinone_OxRdtase_FMN_depd"/>
</dbReference>
<dbReference type="RefSeq" id="WP_043786012.1">
    <property type="nucleotide sequence ID" value="NZ_JMQI01000062.1"/>
</dbReference>
<comment type="similarity">
    <text evidence="6">Belongs to the azoreductase type 1 family.</text>
</comment>
<feature type="binding site" evidence="6">
    <location>
        <position position="10"/>
    </location>
    <ligand>
        <name>FMN</name>
        <dbReference type="ChEBI" id="CHEBI:58210"/>
    </ligand>
</feature>
<comment type="function">
    <text evidence="6">Quinone reductase that provides resistance to thiol-specific stress caused by electrophilic quinones.</text>
</comment>
<dbReference type="HAMAP" id="MF_01216">
    <property type="entry name" value="Azoreductase_type1"/>
    <property type="match status" value="1"/>
</dbReference>
<dbReference type="OrthoDB" id="9787136at2"/>
<comment type="catalytic activity">
    <reaction evidence="5">
        <text>N,N-dimethyl-1,4-phenylenediamine + anthranilate + 2 NAD(+) = 2-(4-dimethylaminophenyl)diazenylbenzoate + 2 NADH + 2 H(+)</text>
        <dbReference type="Rhea" id="RHEA:55872"/>
        <dbReference type="ChEBI" id="CHEBI:15378"/>
        <dbReference type="ChEBI" id="CHEBI:15783"/>
        <dbReference type="ChEBI" id="CHEBI:16567"/>
        <dbReference type="ChEBI" id="CHEBI:57540"/>
        <dbReference type="ChEBI" id="CHEBI:57945"/>
        <dbReference type="ChEBI" id="CHEBI:71579"/>
        <dbReference type="EC" id="1.7.1.17"/>
    </reaction>
    <physiologicalReaction direction="right-to-left" evidence="5">
        <dbReference type="Rhea" id="RHEA:55874"/>
    </physiologicalReaction>
</comment>
<evidence type="ECO:0000256" key="3">
    <source>
        <dbReference type="ARBA" id="ARBA00023002"/>
    </source>
</evidence>
<evidence type="ECO:0000256" key="2">
    <source>
        <dbReference type="ARBA" id="ARBA00022643"/>
    </source>
</evidence>
<evidence type="ECO:0000313" key="8">
    <source>
        <dbReference type="EMBL" id="KDN18799.1"/>
    </source>
</evidence>
<comment type="catalytic activity">
    <reaction evidence="6">
        <text>2 a quinone + NADH + H(+) = 2 a 1,4-benzosemiquinone + NAD(+)</text>
        <dbReference type="Rhea" id="RHEA:65952"/>
        <dbReference type="ChEBI" id="CHEBI:15378"/>
        <dbReference type="ChEBI" id="CHEBI:57540"/>
        <dbReference type="ChEBI" id="CHEBI:57945"/>
        <dbReference type="ChEBI" id="CHEBI:132124"/>
        <dbReference type="ChEBI" id="CHEBI:134225"/>
    </reaction>
</comment>
<evidence type="ECO:0000256" key="4">
    <source>
        <dbReference type="ARBA" id="ARBA00023027"/>
    </source>
</evidence>
<dbReference type="InterPro" id="IPR029039">
    <property type="entry name" value="Flavoprotein-like_sf"/>
</dbReference>
<reference evidence="8 9" key="1">
    <citation type="submission" date="2014-05" db="EMBL/GenBank/DDBJ databases">
        <title>Draft genome sequence of Amycolatopsis rifamycinica DSM 46095.</title>
        <authorList>
            <person name="Lal R."/>
            <person name="Saxena A."/>
            <person name="Kumari R."/>
            <person name="Mukherjee U."/>
            <person name="Singh P."/>
            <person name="Sangwan N."/>
            <person name="Mahato N.K."/>
        </authorList>
    </citation>
    <scope>NUCLEOTIDE SEQUENCE [LARGE SCALE GENOMIC DNA]</scope>
    <source>
        <strain evidence="8 9">DSM 46095</strain>
    </source>
</reference>
<comment type="cofactor">
    <cofactor evidence="6">
        <name>FMN</name>
        <dbReference type="ChEBI" id="CHEBI:58210"/>
    </cofactor>
    <text evidence="6">Binds 1 FMN per subunit.</text>
</comment>
<dbReference type="Proteomes" id="UP000027345">
    <property type="component" value="Unassembled WGS sequence"/>
</dbReference>
<dbReference type="GO" id="GO:0016655">
    <property type="term" value="F:oxidoreductase activity, acting on NAD(P)H, quinone or similar compound as acceptor"/>
    <property type="evidence" value="ECO:0007669"/>
    <property type="project" value="InterPro"/>
</dbReference>
<dbReference type="PANTHER" id="PTHR43741:SF4">
    <property type="entry name" value="FMN-DEPENDENT NADH:QUINONE OXIDOREDUCTASE"/>
    <property type="match status" value="1"/>
</dbReference>
<dbReference type="GO" id="GO:0016652">
    <property type="term" value="F:oxidoreductase activity, acting on NAD(P)H as acceptor"/>
    <property type="evidence" value="ECO:0007669"/>
    <property type="project" value="UniProtKB-UniRule"/>
</dbReference>
<dbReference type="SUPFAM" id="SSF52218">
    <property type="entry name" value="Flavoproteins"/>
    <property type="match status" value="1"/>
</dbReference>
<dbReference type="PANTHER" id="PTHR43741">
    <property type="entry name" value="FMN-DEPENDENT NADH-AZOREDUCTASE 1"/>
    <property type="match status" value="1"/>
</dbReference>
<dbReference type="eggNOG" id="COG1182">
    <property type="taxonomic scope" value="Bacteria"/>
</dbReference>
<comment type="function">
    <text evidence="6">Also exhibits azoreductase activity. Catalyzes the reductive cleavage of the azo bond in aromatic azo compounds to the corresponding amines.</text>
</comment>
<keyword evidence="2 6" id="KW-0288">FMN</keyword>
<comment type="subunit">
    <text evidence="6">Homodimer.</text>
</comment>
<dbReference type="Gene3D" id="3.40.50.360">
    <property type="match status" value="1"/>
</dbReference>
<dbReference type="EMBL" id="JMQI01000062">
    <property type="protein sequence ID" value="KDN18799.1"/>
    <property type="molecule type" value="Genomic_DNA"/>
</dbReference>
<keyword evidence="4 6" id="KW-0520">NAD</keyword>
<keyword evidence="1 6" id="KW-0285">Flavoprotein</keyword>
<dbReference type="AlphaFoldDB" id="A0A066U3W1"/>
<comment type="caution">
    <text evidence="6">Lacks conserved residue(s) required for the propagation of feature annotation.</text>
</comment>
<evidence type="ECO:0000256" key="6">
    <source>
        <dbReference type="HAMAP-Rule" id="MF_01216"/>
    </source>
</evidence>
<feature type="domain" description="Flavodoxin-like fold" evidence="7">
    <location>
        <begin position="4"/>
        <end position="195"/>
    </location>
</feature>
<protein>
    <recommendedName>
        <fullName evidence="6">FMN dependent NADH:quinone oxidoreductase</fullName>
        <ecNumber evidence="6">1.6.5.-</ecNumber>
    </recommendedName>
    <alternativeName>
        <fullName evidence="6">Azo-dye reductase</fullName>
    </alternativeName>
    <alternativeName>
        <fullName evidence="6">FMN-dependent NADH-azo compound oxidoreductase</fullName>
    </alternativeName>
    <alternativeName>
        <fullName evidence="6">FMN-dependent NADH-azoreductase</fullName>
        <ecNumber evidence="6">1.7.1.17</ecNumber>
    </alternativeName>
</protein>
<evidence type="ECO:0000256" key="1">
    <source>
        <dbReference type="ARBA" id="ARBA00022630"/>
    </source>
</evidence>
<keyword evidence="9" id="KW-1185">Reference proteome</keyword>
<accession>A0A066U3W1</accession>
<dbReference type="GO" id="GO:0010181">
    <property type="term" value="F:FMN binding"/>
    <property type="evidence" value="ECO:0007669"/>
    <property type="project" value="UniProtKB-UniRule"/>
</dbReference>
<evidence type="ECO:0000313" key="9">
    <source>
        <dbReference type="Proteomes" id="UP000027345"/>
    </source>
</evidence>
<dbReference type="Pfam" id="PF02525">
    <property type="entry name" value="Flavodoxin_2"/>
    <property type="match status" value="1"/>
</dbReference>
<organism evidence="8 9">
    <name type="scientific">Amycolatopsis rifamycinica</name>
    <dbReference type="NCBI Taxonomy" id="287986"/>
    <lineage>
        <taxon>Bacteria</taxon>
        <taxon>Bacillati</taxon>
        <taxon>Actinomycetota</taxon>
        <taxon>Actinomycetes</taxon>
        <taxon>Pseudonocardiales</taxon>
        <taxon>Pseudonocardiaceae</taxon>
        <taxon>Amycolatopsis</taxon>
    </lineage>
</organism>
<evidence type="ECO:0000259" key="7">
    <source>
        <dbReference type="Pfam" id="PF02525"/>
    </source>
</evidence>
<evidence type="ECO:0000256" key="5">
    <source>
        <dbReference type="ARBA" id="ARBA00048542"/>
    </source>
</evidence>
<dbReference type="InterPro" id="IPR050104">
    <property type="entry name" value="FMN-dep_NADH:Q_OxRdtase_AzoR1"/>
</dbReference>
<dbReference type="STRING" id="287986.DV20_29870"/>
<keyword evidence="3 6" id="KW-0560">Oxidoreductase</keyword>
<dbReference type="InterPro" id="IPR003680">
    <property type="entry name" value="Flavodoxin_fold"/>
</dbReference>
<name>A0A066U3W1_9PSEU</name>
<gene>
    <name evidence="6" type="primary">azoR</name>
    <name evidence="8" type="ORF">DV20_29870</name>
</gene>
<dbReference type="EC" id="1.6.5.-" evidence="6"/>